<keyword evidence="1" id="KW-1133">Transmembrane helix</keyword>
<feature type="transmembrane region" description="Helical" evidence="1">
    <location>
        <begin position="125"/>
        <end position="144"/>
    </location>
</feature>
<proteinExistence type="predicted"/>
<protein>
    <submittedName>
        <fullName evidence="2">Uncharacterized protein</fullName>
    </submittedName>
</protein>
<evidence type="ECO:0000313" key="2">
    <source>
        <dbReference type="EMBL" id="HCB76076.1"/>
    </source>
</evidence>
<keyword evidence="1" id="KW-0812">Transmembrane</keyword>
<feature type="transmembrane region" description="Helical" evidence="1">
    <location>
        <begin position="20"/>
        <end position="40"/>
    </location>
</feature>
<organism evidence="2 3">
    <name type="scientific">Sphingomonas bacterium</name>
    <dbReference type="NCBI Taxonomy" id="1895847"/>
    <lineage>
        <taxon>Bacteria</taxon>
        <taxon>Pseudomonadati</taxon>
        <taxon>Pseudomonadota</taxon>
        <taxon>Alphaproteobacteria</taxon>
        <taxon>Sphingomonadales</taxon>
        <taxon>Sphingomonadaceae</taxon>
        <taxon>Sphingomonas</taxon>
    </lineage>
</organism>
<accession>A0A3D0WBH5</accession>
<sequence length="151" mass="16341">MMSAVDTADVPTTRDARLRVRGAISIAAVWSLTLILPAYSQLFDPANGQIVLQGYKVLGSAWILIVAGQLAWPANPALLVLLVTLTSRSFSNRASRIAALVSMATMIDLVRHPEFNGYPRLLIGGWLWLANNLAAVVFAFGVTIRHVSVKT</sequence>
<reference evidence="2 3" key="1">
    <citation type="journal article" date="2018" name="Nat. Biotechnol.">
        <title>A standardized bacterial taxonomy based on genome phylogeny substantially revises the tree of life.</title>
        <authorList>
            <person name="Parks D.H."/>
            <person name="Chuvochina M."/>
            <person name="Waite D.W."/>
            <person name="Rinke C."/>
            <person name="Skarshewski A."/>
            <person name="Chaumeil P.A."/>
            <person name="Hugenholtz P."/>
        </authorList>
    </citation>
    <scope>NUCLEOTIDE SEQUENCE [LARGE SCALE GENOMIC DNA]</scope>
    <source>
        <strain evidence="2">UBA9015</strain>
    </source>
</reference>
<evidence type="ECO:0000256" key="1">
    <source>
        <dbReference type="SAM" id="Phobius"/>
    </source>
</evidence>
<dbReference type="Proteomes" id="UP000262699">
    <property type="component" value="Unassembled WGS sequence"/>
</dbReference>
<evidence type="ECO:0000313" key="3">
    <source>
        <dbReference type="Proteomes" id="UP000262699"/>
    </source>
</evidence>
<gene>
    <name evidence="2" type="ORF">DEP91_07850</name>
</gene>
<comment type="caution">
    <text evidence="2">The sequence shown here is derived from an EMBL/GenBank/DDBJ whole genome shotgun (WGS) entry which is preliminary data.</text>
</comment>
<dbReference type="AlphaFoldDB" id="A0A3D0WBH5"/>
<keyword evidence="1" id="KW-0472">Membrane</keyword>
<feature type="transmembrane region" description="Helical" evidence="1">
    <location>
        <begin position="60"/>
        <end position="85"/>
    </location>
</feature>
<name>A0A3D0WBH5_9SPHN</name>
<dbReference type="EMBL" id="DOYJ01000218">
    <property type="protein sequence ID" value="HCB76076.1"/>
    <property type="molecule type" value="Genomic_DNA"/>
</dbReference>